<proteinExistence type="predicted"/>
<dbReference type="SUPFAM" id="SSF52540">
    <property type="entry name" value="P-loop containing nucleoside triphosphate hydrolases"/>
    <property type="match status" value="1"/>
</dbReference>
<sequence length="302" mass="35131">MTDLSLPNFLVIGAQKAGTTWLSAMLTQHPDIGVALNKEVHFFDHPENFRRGIEWYSKQFPRVENRLVGEFTPNYLWTFGCSREVGHGGLPIPHNIVEHLGAQNLKLICLLRNPVDRAVSAYYHHIRQGRVSVGTSILDVADRWGIESMGRYDQHLEAWLSQVHRDQILVLIYEDSLRDDRKRQTLDQVCDHLGVRRYEDWKGLYARQNAAGSHFRLHFSKGPFKFLGKERIARRLPRLITEHPHWRVQVPDASRYELSRRFQPHVERLETMLGMDLSVWKNHDGRLSITTPVPRPSVEEPI</sequence>
<evidence type="ECO:0000259" key="3">
    <source>
        <dbReference type="Pfam" id="PF00685"/>
    </source>
</evidence>
<dbReference type="InterPro" id="IPR027417">
    <property type="entry name" value="P-loop_NTPase"/>
</dbReference>
<dbReference type="GO" id="GO:0008146">
    <property type="term" value="F:sulfotransferase activity"/>
    <property type="evidence" value="ECO:0007669"/>
    <property type="project" value="InterPro"/>
</dbReference>
<evidence type="ECO:0000256" key="2">
    <source>
        <dbReference type="ARBA" id="ARBA00023180"/>
    </source>
</evidence>
<dbReference type="InterPro" id="IPR000863">
    <property type="entry name" value="Sulfotransferase_dom"/>
</dbReference>
<dbReference type="Pfam" id="PF00685">
    <property type="entry name" value="Sulfotransfer_1"/>
    <property type="match status" value="1"/>
</dbReference>
<keyword evidence="5" id="KW-1185">Reference proteome</keyword>
<evidence type="ECO:0000256" key="1">
    <source>
        <dbReference type="ARBA" id="ARBA00022679"/>
    </source>
</evidence>
<protein>
    <recommendedName>
        <fullName evidence="3">Sulfotransferase domain-containing protein</fullName>
    </recommendedName>
</protein>
<feature type="domain" description="Sulfotransferase" evidence="3">
    <location>
        <begin position="7"/>
        <end position="196"/>
    </location>
</feature>
<dbReference type="PANTHER" id="PTHR10605:SF56">
    <property type="entry name" value="BIFUNCTIONAL HEPARAN SULFATE N-DEACETYLASE_N-SULFOTRANSFERASE"/>
    <property type="match status" value="1"/>
</dbReference>
<dbReference type="Proteomes" id="UP000251800">
    <property type="component" value="Unassembled WGS sequence"/>
</dbReference>
<keyword evidence="2" id="KW-0325">Glycoprotein</keyword>
<reference evidence="4 5" key="1">
    <citation type="submission" date="2018-05" db="EMBL/GenBank/DDBJ databases">
        <title>Abyssibacter profundi OUC007T gen. nov., sp. nov, a marine bacterium isolated from seawater of the Mariana Trench.</title>
        <authorList>
            <person name="Zhou S."/>
        </authorList>
    </citation>
    <scope>NUCLEOTIDE SEQUENCE [LARGE SCALE GENOMIC DNA]</scope>
    <source>
        <strain evidence="4 5">OUC007</strain>
    </source>
</reference>
<dbReference type="InterPro" id="IPR037359">
    <property type="entry name" value="NST/OST"/>
</dbReference>
<accession>A0A363ULL1</accession>
<dbReference type="RefSeq" id="WP_109720074.1">
    <property type="nucleotide sequence ID" value="NZ_QEQK01000006.1"/>
</dbReference>
<organism evidence="4 5">
    <name type="scientific">Abyssibacter profundi</name>
    <dbReference type="NCBI Taxonomy" id="2182787"/>
    <lineage>
        <taxon>Bacteria</taxon>
        <taxon>Pseudomonadati</taxon>
        <taxon>Pseudomonadota</taxon>
        <taxon>Gammaproteobacteria</taxon>
        <taxon>Chromatiales</taxon>
        <taxon>Oceanococcaceae</taxon>
        <taxon>Abyssibacter</taxon>
    </lineage>
</organism>
<comment type="caution">
    <text evidence="4">The sequence shown here is derived from an EMBL/GenBank/DDBJ whole genome shotgun (WGS) entry which is preliminary data.</text>
</comment>
<dbReference type="EMBL" id="QEQK01000006">
    <property type="protein sequence ID" value="PWN56303.1"/>
    <property type="molecule type" value="Genomic_DNA"/>
</dbReference>
<gene>
    <name evidence="4" type="ORF">DEH80_08545</name>
</gene>
<name>A0A363ULL1_9GAMM</name>
<dbReference type="PANTHER" id="PTHR10605">
    <property type="entry name" value="HEPARAN SULFATE SULFOTRANSFERASE"/>
    <property type="match status" value="1"/>
</dbReference>
<dbReference type="Gene3D" id="3.40.50.300">
    <property type="entry name" value="P-loop containing nucleotide triphosphate hydrolases"/>
    <property type="match status" value="1"/>
</dbReference>
<keyword evidence="1" id="KW-0808">Transferase</keyword>
<dbReference type="AlphaFoldDB" id="A0A363ULL1"/>
<evidence type="ECO:0000313" key="5">
    <source>
        <dbReference type="Proteomes" id="UP000251800"/>
    </source>
</evidence>
<dbReference type="OrthoDB" id="9075305at2"/>
<evidence type="ECO:0000313" key="4">
    <source>
        <dbReference type="EMBL" id="PWN56303.1"/>
    </source>
</evidence>